<dbReference type="PANTHER" id="PTHR41521">
    <property type="match status" value="1"/>
</dbReference>
<keyword evidence="3" id="KW-1185">Reference proteome</keyword>
<dbReference type="EMBL" id="FXUL01000029">
    <property type="protein sequence ID" value="SMP78619.1"/>
    <property type="molecule type" value="Genomic_DNA"/>
</dbReference>
<dbReference type="SUPFAM" id="SSF54909">
    <property type="entry name" value="Dimeric alpha+beta barrel"/>
    <property type="match status" value="1"/>
</dbReference>
<gene>
    <name evidence="2" type="ORF">SAMN06295970_12932</name>
</gene>
<dbReference type="Pfam" id="PF07045">
    <property type="entry name" value="DUF1330"/>
    <property type="match status" value="1"/>
</dbReference>
<accession>A0ABY1QV02</accession>
<proteinExistence type="predicted"/>
<name>A0ABY1QV02_9BURK</name>
<dbReference type="InterPro" id="IPR010753">
    <property type="entry name" value="DUF1330"/>
</dbReference>
<protein>
    <submittedName>
        <fullName evidence="2">Uncharacterized conserved protein, DUF1330 family</fullName>
    </submittedName>
</protein>
<dbReference type="PANTHER" id="PTHR41521:SF4">
    <property type="entry name" value="BLR0684 PROTEIN"/>
    <property type="match status" value="1"/>
</dbReference>
<evidence type="ECO:0000313" key="3">
    <source>
        <dbReference type="Proteomes" id="UP001158049"/>
    </source>
</evidence>
<feature type="domain" description="DUF1330" evidence="1">
    <location>
        <begin position="3"/>
        <end position="100"/>
    </location>
</feature>
<dbReference type="Proteomes" id="UP001158049">
    <property type="component" value="Unassembled WGS sequence"/>
</dbReference>
<evidence type="ECO:0000313" key="2">
    <source>
        <dbReference type="EMBL" id="SMP78619.1"/>
    </source>
</evidence>
<comment type="caution">
    <text evidence="2">The sequence shown here is derived from an EMBL/GenBank/DDBJ whole genome shotgun (WGS) entry which is preliminary data.</text>
</comment>
<dbReference type="RefSeq" id="WP_283445137.1">
    <property type="nucleotide sequence ID" value="NZ_FXUL01000029.1"/>
</dbReference>
<dbReference type="InterPro" id="IPR011008">
    <property type="entry name" value="Dimeric_a/b-barrel"/>
</dbReference>
<sequence length="102" mass="11670">MPKAYVVAEIQVTNPEGYADYRALSTASLAQYGGTWLARGGQRTQFEGRDDQHNENWRTVVVEFPSMEQARTWYESPEYTHAREIRQAHSIGRLFIVEGYAG</sequence>
<evidence type="ECO:0000259" key="1">
    <source>
        <dbReference type="Pfam" id="PF07045"/>
    </source>
</evidence>
<organism evidence="2 3">
    <name type="scientific">Noviherbaspirillum suwonense</name>
    <dbReference type="NCBI Taxonomy" id="1224511"/>
    <lineage>
        <taxon>Bacteria</taxon>
        <taxon>Pseudomonadati</taxon>
        <taxon>Pseudomonadota</taxon>
        <taxon>Betaproteobacteria</taxon>
        <taxon>Burkholderiales</taxon>
        <taxon>Oxalobacteraceae</taxon>
        <taxon>Noviherbaspirillum</taxon>
    </lineage>
</organism>
<reference evidence="2 3" key="1">
    <citation type="submission" date="2017-05" db="EMBL/GenBank/DDBJ databases">
        <authorList>
            <person name="Varghese N."/>
            <person name="Submissions S."/>
        </authorList>
    </citation>
    <scope>NUCLEOTIDE SEQUENCE [LARGE SCALE GENOMIC DNA]</scope>
    <source>
        <strain evidence="2 3">DSM 26001</strain>
    </source>
</reference>
<dbReference type="Gene3D" id="3.30.70.100">
    <property type="match status" value="1"/>
</dbReference>